<feature type="transmembrane region" description="Helical" evidence="5">
    <location>
        <begin position="64"/>
        <end position="89"/>
    </location>
</feature>
<proteinExistence type="predicted"/>
<keyword evidence="3 5" id="KW-1133">Transmembrane helix</keyword>
<evidence type="ECO:0000313" key="7">
    <source>
        <dbReference type="EMBL" id="CAB4716136.1"/>
    </source>
</evidence>
<feature type="transmembrane region" description="Helical" evidence="5">
    <location>
        <begin position="179"/>
        <end position="197"/>
    </location>
</feature>
<sequence length="200" mass="22140">MSVETHAHHEHPDVVGSRNRLGVVLLLVADIAFALSMIFVYFYLRQQNVNDMWLPAATSEHPAITPLASSAGWTVTAIAAFGLLAHFYGLKGVRAGNQTQLKLGSLVALVASIAAIVYQFNTIATAPFTFSDGAYVSCFYMFTILNFVHIMLTIFISLGNWNRARLGIYKSDHWHVDIVNVWWVWMVVSSLLGAFALSHP</sequence>
<comment type="subcellular location">
    <subcellularLocation>
        <location evidence="1">Membrane</location>
        <topology evidence="1">Multi-pass membrane protein</topology>
    </subcellularLocation>
</comment>
<dbReference type="InterPro" id="IPR013833">
    <property type="entry name" value="Cyt_c_oxidase_su3_a-hlx"/>
</dbReference>
<feature type="transmembrane region" description="Helical" evidence="5">
    <location>
        <begin position="21"/>
        <end position="44"/>
    </location>
</feature>
<dbReference type="EMBL" id="CAEZYI010000013">
    <property type="protein sequence ID" value="CAB4716136.1"/>
    <property type="molecule type" value="Genomic_DNA"/>
</dbReference>
<dbReference type="GO" id="GO:0016020">
    <property type="term" value="C:membrane"/>
    <property type="evidence" value="ECO:0007669"/>
    <property type="project" value="UniProtKB-SubCell"/>
</dbReference>
<dbReference type="GO" id="GO:0022904">
    <property type="term" value="P:respiratory electron transport chain"/>
    <property type="evidence" value="ECO:0007669"/>
    <property type="project" value="InterPro"/>
</dbReference>
<protein>
    <submittedName>
        <fullName evidence="7">Unannotated protein</fullName>
    </submittedName>
</protein>
<accession>A0A6J6QZB9</accession>
<dbReference type="GO" id="GO:0004129">
    <property type="term" value="F:cytochrome-c oxidase activity"/>
    <property type="evidence" value="ECO:0007669"/>
    <property type="project" value="InterPro"/>
</dbReference>
<feature type="transmembrane region" description="Helical" evidence="5">
    <location>
        <begin position="133"/>
        <end position="158"/>
    </location>
</feature>
<dbReference type="AlphaFoldDB" id="A0A6J6QZB9"/>
<organism evidence="7">
    <name type="scientific">freshwater metagenome</name>
    <dbReference type="NCBI Taxonomy" id="449393"/>
    <lineage>
        <taxon>unclassified sequences</taxon>
        <taxon>metagenomes</taxon>
        <taxon>ecological metagenomes</taxon>
    </lineage>
</organism>
<gene>
    <name evidence="7" type="ORF">UFOPK2662_00388</name>
</gene>
<evidence type="ECO:0000256" key="3">
    <source>
        <dbReference type="ARBA" id="ARBA00022989"/>
    </source>
</evidence>
<dbReference type="InterPro" id="IPR000298">
    <property type="entry name" value="Cyt_c_oxidase-like_su3"/>
</dbReference>
<evidence type="ECO:0000256" key="4">
    <source>
        <dbReference type="ARBA" id="ARBA00023136"/>
    </source>
</evidence>
<name>A0A6J6QZB9_9ZZZZ</name>
<dbReference type="Pfam" id="PF00510">
    <property type="entry name" value="COX3"/>
    <property type="match status" value="1"/>
</dbReference>
<feature type="domain" description="Heme-copper oxidase subunit III family profile" evidence="6">
    <location>
        <begin position="1"/>
        <end position="191"/>
    </location>
</feature>
<dbReference type="InterPro" id="IPR035973">
    <property type="entry name" value="Cyt_c_oxidase_su3-like_sf"/>
</dbReference>
<keyword evidence="4 5" id="KW-0472">Membrane</keyword>
<evidence type="ECO:0000256" key="2">
    <source>
        <dbReference type="ARBA" id="ARBA00022692"/>
    </source>
</evidence>
<evidence type="ECO:0000259" key="6">
    <source>
        <dbReference type="PROSITE" id="PS50253"/>
    </source>
</evidence>
<dbReference type="PROSITE" id="PS50253">
    <property type="entry name" value="COX3"/>
    <property type="match status" value="1"/>
</dbReference>
<feature type="transmembrane region" description="Helical" evidence="5">
    <location>
        <begin position="101"/>
        <end position="121"/>
    </location>
</feature>
<dbReference type="Gene3D" id="1.20.120.80">
    <property type="entry name" value="Cytochrome c oxidase, subunit III, four-helix bundle"/>
    <property type="match status" value="1"/>
</dbReference>
<dbReference type="SUPFAM" id="SSF81452">
    <property type="entry name" value="Cytochrome c oxidase subunit III-like"/>
    <property type="match status" value="1"/>
</dbReference>
<keyword evidence="2 5" id="KW-0812">Transmembrane</keyword>
<reference evidence="7" key="1">
    <citation type="submission" date="2020-05" db="EMBL/GenBank/DDBJ databases">
        <authorList>
            <person name="Chiriac C."/>
            <person name="Salcher M."/>
            <person name="Ghai R."/>
            <person name="Kavagutti S V."/>
        </authorList>
    </citation>
    <scope>NUCLEOTIDE SEQUENCE</scope>
</reference>
<evidence type="ECO:0000256" key="1">
    <source>
        <dbReference type="ARBA" id="ARBA00004141"/>
    </source>
</evidence>
<evidence type="ECO:0000256" key="5">
    <source>
        <dbReference type="SAM" id="Phobius"/>
    </source>
</evidence>